<reference evidence="4 5" key="1">
    <citation type="submission" date="2019-02" db="EMBL/GenBank/DDBJ databases">
        <title>Deep-cultivation of Planctomycetes and their phenomic and genomic characterization uncovers novel biology.</title>
        <authorList>
            <person name="Wiegand S."/>
            <person name="Jogler M."/>
            <person name="Boedeker C."/>
            <person name="Pinto D."/>
            <person name="Vollmers J."/>
            <person name="Rivas-Marin E."/>
            <person name="Kohn T."/>
            <person name="Peeters S.H."/>
            <person name="Heuer A."/>
            <person name="Rast P."/>
            <person name="Oberbeckmann S."/>
            <person name="Bunk B."/>
            <person name="Jeske O."/>
            <person name="Meyerdierks A."/>
            <person name="Storesund J.E."/>
            <person name="Kallscheuer N."/>
            <person name="Luecker S."/>
            <person name="Lage O.M."/>
            <person name="Pohl T."/>
            <person name="Merkel B.J."/>
            <person name="Hornburger P."/>
            <person name="Mueller R.-W."/>
            <person name="Bruemmer F."/>
            <person name="Labrenz M."/>
            <person name="Spormann A.M."/>
            <person name="Op den Camp H."/>
            <person name="Overmann J."/>
            <person name="Amann R."/>
            <person name="Jetten M.S.M."/>
            <person name="Mascher T."/>
            <person name="Medema M.H."/>
            <person name="Devos D.P."/>
            <person name="Kaster A.-K."/>
            <person name="Ovreas L."/>
            <person name="Rohde M."/>
            <person name="Galperin M.Y."/>
            <person name="Jogler C."/>
        </authorList>
    </citation>
    <scope>NUCLEOTIDE SEQUENCE [LARGE SCALE GENOMIC DNA]</scope>
    <source>
        <strain evidence="4 5">ETA_A8</strain>
    </source>
</reference>
<keyword evidence="5" id="KW-1185">Reference proteome</keyword>
<feature type="coiled-coil region" evidence="1">
    <location>
        <begin position="117"/>
        <end position="158"/>
    </location>
</feature>
<keyword evidence="3" id="KW-0472">Membrane</keyword>
<evidence type="ECO:0000256" key="1">
    <source>
        <dbReference type="SAM" id="Coils"/>
    </source>
</evidence>
<feature type="coiled-coil region" evidence="1">
    <location>
        <begin position="53"/>
        <end position="80"/>
    </location>
</feature>
<dbReference type="KEGG" id="aagg:ETAA8_36970"/>
<dbReference type="OrthoDB" id="248872at2"/>
<keyword evidence="3" id="KW-1133">Transmembrane helix</keyword>
<accession>A0A517YEE7</accession>
<protein>
    <submittedName>
        <fullName evidence="4">Uncharacterized protein</fullName>
    </submittedName>
</protein>
<name>A0A517YEE7_9BACT</name>
<dbReference type="EMBL" id="CP036274">
    <property type="protein sequence ID" value="QDU28594.1"/>
    <property type="molecule type" value="Genomic_DNA"/>
</dbReference>
<feature type="transmembrane region" description="Helical" evidence="3">
    <location>
        <begin position="20"/>
        <end position="38"/>
    </location>
</feature>
<gene>
    <name evidence="4" type="ORF">ETAA8_36970</name>
</gene>
<feature type="compositionally biased region" description="Pro residues" evidence="2">
    <location>
        <begin position="343"/>
        <end position="355"/>
    </location>
</feature>
<dbReference type="AlphaFoldDB" id="A0A517YEE7"/>
<feature type="region of interest" description="Disordered" evidence="2">
    <location>
        <begin position="338"/>
        <end position="369"/>
    </location>
</feature>
<sequence length="369" mass="40699">MARRKGGEAGMNLDSLLDTLTNVVGVLVMVLMLTTLNVQSAVQRILDLDPSQLNVSAADLAKAQQQAEQLRKLREQLASKLPTVTTTEPSDNFGVLLAQIEALKKQKPAEIVPAEKLKETETKVDENEKKSKELATKLVATEEELARLKALLDKTEVVAAPPAKIVSLPNPRDAPAGATQYRIIVRDGQIVPFLPTEIRDRCKKQVELLLRQPAMKTKDGKIDCEKLVQTFNKNARVFDANFRVQLAVVNFNLYIVFELKPTGGESPKQATAASSNLRRGLKSLQTKHGDKFYIRFLVWNDSFDAYVAARSVCDEMGVLAGWEPYTVDYTWRESLGMTVPCEGQPPPPKPDPNAPAKPALPMGPTDTVD</sequence>
<organism evidence="4 5">
    <name type="scientific">Anatilimnocola aggregata</name>
    <dbReference type="NCBI Taxonomy" id="2528021"/>
    <lineage>
        <taxon>Bacteria</taxon>
        <taxon>Pseudomonadati</taxon>
        <taxon>Planctomycetota</taxon>
        <taxon>Planctomycetia</taxon>
        <taxon>Pirellulales</taxon>
        <taxon>Pirellulaceae</taxon>
        <taxon>Anatilimnocola</taxon>
    </lineage>
</organism>
<proteinExistence type="predicted"/>
<evidence type="ECO:0000256" key="2">
    <source>
        <dbReference type="SAM" id="MobiDB-lite"/>
    </source>
</evidence>
<dbReference type="Proteomes" id="UP000315017">
    <property type="component" value="Chromosome"/>
</dbReference>
<keyword evidence="1" id="KW-0175">Coiled coil</keyword>
<keyword evidence="3" id="KW-0812">Transmembrane</keyword>
<dbReference type="RefSeq" id="WP_145091137.1">
    <property type="nucleotide sequence ID" value="NZ_CP036274.1"/>
</dbReference>
<evidence type="ECO:0000313" key="5">
    <source>
        <dbReference type="Proteomes" id="UP000315017"/>
    </source>
</evidence>
<evidence type="ECO:0000313" key="4">
    <source>
        <dbReference type="EMBL" id="QDU28594.1"/>
    </source>
</evidence>
<evidence type="ECO:0000256" key="3">
    <source>
        <dbReference type="SAM" id="Phobius"/>
    </source>
</evidence>